<evidence type="ECO:0000259" key="6">
    <source>
        <dbReference type="PROSITE" id="PS50043"/>
    </source>
</evidence>
<dbReference type="EMBL" id="MUHY01000001">
    <property type="protein sequence ID" value="PSB92446.1"/>
    <property type="molecule type" value="Genomic_DNA"/>
</dbReference>
<dbReference type="InterPro" id="IPR001789">
    <property type="entry name" value="Sig_transdc_resp-reg_receiver"/>
</dbReference>
<evidence type="ECO:0000256" key="3">
    <source>
        <dbReference type="ARBA" id="ARBA00023125"/>
    </source>
</evidence>
<dbReference type="CDD" id="cd17535">
    <property type="entry name" value="REC_NarL-like"/>
    <property type="match status" value="1"/>
</dbReference>
<keyword evidence="9" id="KW-1185">Reference proteome</keyword>
<keyword evidence="3" id="KW-0238">DNA-binding</keyword>
<gene>
    <name evidence="8" type="primary">nreC</name>
    <name evidence="8" type="ORF">BZL35_00689</name>
</gene>
<dbReference type="Pfam" id="PF00196">
    <property type="entry name" value="GerE"/>
    <property type="match status" value="1"/>
</dbReference>
<dbReference type="PROSITE" id="PS00622">
    <property type="entry name" value="HTH_LUXR_1"/>
    <property type="match status" value="1"/>
</dbReference>
<dbReference type="InterPro" id="IPR011006">
    <property type="entry name" value="CheY-like_superfamily"/>
</dbReference>
<dbReference type="PROSITE" id="PS50043">
    <property type="entry name" value="HTH_LUXR_2"/>
    <property type="match status" value="1"/>
</dbReference>
<dbReference type="PRINTS" id="PR00038">
    <property type="entry name" value="HTHLUXR"/>
</dbReference>
<dbReference type="Gene3D" id="3.40.50.2300">
    <property type="match status" value="1"/>
</dbReference>
<dbReference type="PANTHER" id="PTHR43214:SF41">
    <property type="entry name" value="NITRATE_NITRITE RESPONSE REGULATOR PROTEIN NARP"/>
    <property type="match status" value="1"/>
</dbReference>
<evidence type="ECO:0000259" key="7">
    <source>
        <dbReference type="PROSITE" id="PS50110"/>
    </source>
</evidence>
<dbReference type="InterPro" id="IPR000792">
    <property type="entry name" value="Tscrpt_reg_LuxR_C"/>
</dbReference>
<dbReference type="InterPro" id="IPR016032">
    <property type="entry name" value="Sig_transdc_resp-reg_C-effctor"/>
</dbReference>
<dbReference type="PANTHER" id="PTHR43214">
    <property type="entry name" value="TWO-COMPONENT RESPONSE REGULATOR"/>
    <property type="match status" value="1"/>
</dbReference>
<comment type="caution">
    <text evidence="8">The sequence shown here is derived from an EMBL/GenBank/DDBJ whole genome shotgun (WGS) entry which is preliminary data.</text>
</comment>
<dbReference type="Pfam" id="PF00072">
    <property type="entry name" value="Response_reg"/>
    <property type="match status" value="1"/>
</dbReference>
<feature type="domain" description="HTH luxR-type" evidence="6">
    <location>
        <begin position="142"/>
        <end position="207"/>
    </location>
</feature>
<evidence type="ECO:0000256" key="5">
    <source>
        <dbReference type="PROSITE-ProRule" id="PRU00169"/>
    </source>
</evidence>
<keyword evidence="4" id="KW-0804">Transcription</keyword>
<name>A0ABX5FGQ8_9BURK</name>
<dbReference type="SUPFAM" id="SSF46894">
    <property type="entry name" value="C-terminal effector domain of the bipartite response regulators"/>
    <property type="match status" value="1"/>
</dbReference>
<keyword evidence="1 5" id="KW-0597">Phosphoprotein</keyword>
<evidence type="ECO:0000256" key="4">
    <source>
        <dbReference type="ARBA" id="ARBA00023163"/>
    </source>
</evidence>
<dbReference type="RefSeq" id="WP_106182759.1">
    <property type="nucleotide sequence ID" value="NZ_MUHY01000001.1"/>
</dbReference>
<keyword evidence="2" id="KW-0805">Transcription regulation</keyword>
<dbReference type="InterPro" id="IPR058245">
    <property type="entry name" value="NreC/VraR/RcsB-like_REC"/>
</dbReference>
<dbReference type="SMART" id="SM00448">
    <property type="entry name" value="REC"/>
    <property type="match status" value="1"/>
</dbReference>
<dbReference type="SMART" id="SM00421">
    <property type="entry name" value="HTH_LUXR"/>
    <property type="match status" value="1"/>
</dbReference>
<feature type="modified residue" description="4-aspartylphosphate" evidence="5">
    <location>
        <position position="57"/>
    </location>
</feature>
<evidence type="ECO:0000256" key="1">
    <source>
        <dbReference type="ARBA" id="ARBA00022553"/>
    </source>
</evidence>
<sequence>MFPTIRLLLIDDHPLVRDGLRACFEKSSKLLVVGEVGNADEAIARAVISVPDLALMDINMRGTNGLQLTAQFRTRFPHIAVLILSMYDNLEYVRQAVRAGARGYILKDAPAQEIITAIEKVVKGETYYSATIASRVLQASTTYATIDSLTPREREILTRIAGGLSNKRIAQELDLSVRTVETHRLNIKRKLNIEGQAKLIKFAIANELE</sequence>
<proteinExistence type="predicted"/>
<dbReference type="SUPFAM" id="SSF52172">
    <property type="entry name" value="CheY-like"/>
    <property type="match status" value="1"/>
</dbReference>
<accession>A0ABX5FGQ8</accession>
<protein>
    <submittedName>
        <fullName evidence="8">Oxygen regulatory protein NreC</fullName>
    </submittedName>
</protein>
<feature type="domain" description="Response regulatory" evidence="7">
    <location>
        <begin position="6"/>
        <end position="122"/>
    </location>
</feature>
<evidence type="ECO:0000313" key="9">
    <source>
        <dbReference type="Proteomes" id="UP000242660"/>
    </source>
</evidence>
<evidence type="ECO:0000313" key="8">
    <source>
        <dbReference type="EMBL" id="PSB92446.1"/>
    </source>
</evidence>
<dbReference type="CDD" id="cd06170">
    <property type="entry name" value="LuxR_C_like"/>
    <property type="match status" value="1"/>
</dbReference>
<dbReference type="PROSITE" id="PS50110">
    <property type="entry name" value="RESPONSE_REGULATORY"/>
    <property type="match status" value="1"/>
</dbReference>
<evidence type="ECO:0000256" key="2">
    <source>
        <dbReference type="ARBA" id="ARBA00023015"/>
    </source>
</evidence>
<dbReference type="InterPro" id="IPR039420">
    <property type="entry name" value="WalR-like"/>
</dbReference>
<reference evidence="8 9" key="1">
    <citation type="journal article" date="2017" name="Front. Microbiol.">
        <title>Genome of Ca. Pandoraea novymonadis, an Endosymbiotic Bacterium of the Trypanosomatid Novymonas esmeraldas.</title>
        <authorList>
            <person name="Kostygov A.Y."/>
            <person name="Butenko A."/>
            <person name="Nenarokova A."/>
            <person name="Tashyreva D."/>
            <person name="Flegontov P."/>
            <person name="Lukes J."/>
            <person name="Yurchenko V."/>
        </authorList>
    </citation>
    <scope>NUCLEOTIDE SEQUENCE [LARGE SCALE GENOMIC DNA]</scope>
    <source>
        <strain evidence="8 9">E262</strain>
    </source>
</reference>
<dbReference type="Proteomes" id="UP000242660">
    <property type="component" value="Unassembled WGS sequence"/>
</dbReference>
<organism evidence="8 9">
    <name type="scientific">Candidatus Pandoraea novymonadis</name>
    <dbReference type="NCBI Taxonomy" id="1808959"/>
    <lineage>
        <taxon>Bacteria</taxon>
        <taxon>Pseudomonadati</taxon>
        <taxon>Pseudomonadota</taxon>
        <taxon>Betaproteobacteria</taxon>
        <taxon>Burkholderiales</taxon>
        <taxon>Burkholderiaceae</taxon>
        <taxon>Pandoraea</taxon>
    </lineage>
</organism>